<dbReference type="EMBL" id="UOFS01000039">
    <property type="protein sequence ID" value="VAW98832.1"/>
    <property type="molecule type" value="Genomic_DNA"/>
</dbReference>
<dbReference type="AlphaFoldDB" id="A0A3B1AFT8"/>
<evidence type="ECO:0000313" key="1">
    <source>
        <dbReference type="EMBL" id="VAW98832.1"/>
    </source>
</evidence>
<sequence>MNGSKTLINYAVVFVVIVMKVDSSTYTALAGMRKGIDNARKHTAELAGATQMKGQVEKASALIDLKQDKIQVEANAKSAKINDGVIGTIIDVKA</sequence>
<name>A0A3B1AFT8_9ZZZZ</name>
<accession>A0A3B1AFT8</accession>
<gene>
    <name evidence="1" type="ORF">MNBD_GAMMA22-1339</name>
</gene>
<reference evidence="1" key="1">
    <citation type="submission" date="2018-06" db="EMBL/GenBank/DDBJ databases">
        <authorList>
            <person name="Zhirakovskaya E."/>
        </authorList>
    </citation>
    <scope>NUCLEOTIDE SEQUENCE</scope>
</reference>
<organism evidence="1">
    <name type="scientific">hydrothermal vent metagenome</name>
    <dbReference type="NCBI Taxonomy" id="652676"/>
    <lineage>
        <taxon>unclassified sequences</taxon>
        <taxon>metagenomes</taxon>
        <taxon>ecological metagenomes</taxon>
    </lineage>
</organism>
<proteinExistence type="predicted"/>
<protein>
    <submittedName>
        <fullName evidence="1">Uncharacterized protein</fullName>
    </submittedName>
</protein>